<reference evidence="3" key="1">
    <citation type="submission" date="2016-06" db="EMBL/GenBank/DDBJ databases">
        <authorList>
            <person name="Varghese N."/>
            <person name="Submissions Spin"/>
        </authorList>
    </citation>
    <scope>NUCLEOTIDE SEQUENCE [LARGE SCALE GENOMIC DNA]</scope>
    <source>
        <strain evidence="3">DSM 45431</strain>
    </source>
</reference>
<proteinExistence type="predicted"/>
<protein>
    <submittedName>
        <fullName evidence="2">DNA-binding transcriptional regulator, MarR family</fullName>
    </submittedName>
</protein>
<dbReference type="PANTHER" id="PTHR33164">
    <property type="entry name" value="TRANSCRIPTIONAL REGULATOR, MARR FAMILY"/>
    <property type="match status" value="1"/>
</dbReference>
<evidence type="ECO:0000259" key="1">
    <source>
        <dbReference type="PROSITE" id="PS50995"/>
    </source>
</evidence>
<dbReference type="SMART" id="SM00347">
    <property type="entry name" value="HTH_MARR"/>
    <property type="match status" value="1"/>
</dbReference>
<evidence type="ECO:0000313" key="2">
    <source>
        <dbReference type="EMBL" id="SCL35938.1"/>
    </source>
</evidence>
<dbReference type="EMBL" id="FMHV01000002">
    <property type="protein sequence ID" value="SCL35938.1"/>
    <property type="molecule type" value="Genomic_DNA"/>
</dbReference>
<keyword evidence="2" id="KW-0238">DNA-binding</keyword>
<dbReference type="GO" id="GO:0003700">
    <property type="term" value="F:DNA-binding transcription factor activity"/>
    <property type="evidence" value="ECO:0007669"/>
    <property type="project" value="InterPro"/>
</dbReference>
<dbReference type="STRING" id="568872.GA0070624_5406"/>
<gene>
    <name evidence="2" type="ORF">GA0070624_5406</name>
</gene>
<dbReference type="PANTHER" id="PTHR33164:SF43">
    <property type="entry name" value="HTH-TYPE TRANSCRIPTIONAL REPRESSOR YETL"/>
    <property type="match status" value="1"/>
</dbReference>
<dbReference type="InterPro" id="IPR000835">
    <property type="entry name" value="HTH_MarR-typ"/>
</dbReference>
<dbReference type="GO" id="GO:0003677">
    <property type="term" value="F:DNA binding"/>
    <property type="evidence" value="ECO:0007669"/>
    <property type="project" value="UniProtKB-KW"/>
</dbReference>
<dbReference type="RefSeq" id="WP_091345668.1">
    <property type="nucleotide sequence ID" value="NZ_FMHV01000002.1"/>
</dbReference>
<organism evidence="2 3">
    <name type="scientific">Micromonospora rhizosphaerae</name>
    <dbReference type="NCBI Taxonomy" id="568872"/>
    <lineage>
        <taxon>Bacteria</taxon>
        <taxon>Bacillati</taxon>
        <taxon>Actinomycetota</taxon>
        <taxon>Actinomycetes</taxon>
        <taxon>Micromonosporales</taxon>
        <taxon>Micromonosporaceae</taxon>
        <taxon>Micromonospora</taxon>
    </lineage>
</organism>
<dbReference type="Proteomes" id="UP000199413">
    <property type="component" value="Unassembled WGS sequence"/>
</dbReference>
<dbReference type="PROSITE" id="PS50995">
    <property type="entry name" value="HTH_MARR_2"/>
    <property type="match status" value="1"/>
</dbReference>
<dbReference type="OrthoDB" id="3520029at2"/>
<keyword evidence="3" id="KW-1185">Reference proteome</keyword>
<sequence>MQRNSSKLRRSTGLLFDIWLVTHLTTNLLDEALRDLGVTADEFGLYSLLHELGPSTPTQIARWTGMAPTTVSGMARRLIAREHVTQMPNPRDARSRLLGLTNEGQRVTNAGGARLAATMPRLLDALAPHTSTARLGLRRLDHALRLVVGAAKRPDEPLPGETGQVADGGSVSYAGTPLNEAQQQEVQQFIRWIIHRDASPGDHG</sequence>
<name>A0A1C6T2E0_9ACTN</name>
<dbReference type="InterPro" id="IPR036390">
    <property type="entry name" value="WH_DNA-bd_sf"/>
</dbReference>
<feature type="domain" description="HTH marR-type" evidence="1">
    <location>
        <begin position="1"/>
        <end position="149"/>
    </location>
</feature>
<accession>A0A1C6T2E0</accession>
<dbReference type="InterPro" id="IPR036388">
    <property type="entry name" value="WH-like_DNA-bd_sf"/>
</dbReference>
<dbReference type="Gene3D" id="1.10.10.10">
    <property type="entry name" value="Winged helix-like DNA-binding domain superfamily/Winged helix DNA-binding domain"/>
    <property type="match status" value="1"/>
</dbReference>
<dbReference type="Pfam" id="PF01047">
    <property type="entry name" value="MarR"/>
    <property type="match status" value="1"/>
</dbReference>
<dbReference type="GO" id="GO:0006950">
    <property type="term" value="P:response to stress"/>
    <property type="evidence" value="ECO:0007669"/>
    <property type="project" value="TreeGrafter"/>
</dbReference>
<dbReference type="SUPFAM" id="SSF46785">
    <property type="entry name" value="Winged helix' DNA-binding domain"/>
    <property type="match status" value="1"/>
</dbReference>
<evidence type="ECO:0000313" key="3">
    <source>
        <dbReference type="Proteomes" id="UP000199413"/>
    </source>
</evidence>
<dbReference type="InterPro" id="IPR039422">
    <property type="entry name" value="MarR/SlyA-like"/>
</dbReference>
<dbReference type="AlphaFoldDB" id="A0A1C6T2E0"/>